<comment type="caution">
    <text evidence="2">The sequence shown here is derived from an EMBL/GenBank/DDBJ whole genome shotgun (WGS) entry which is preliminary data.</text>
</comment>
<dbReference type="CDD" id="cd18186">
    <property type="entry name" value="BTB_POZ_ZBTB_KLHL-like"/>
    <property type="match status" value="1"/>
</dbReference>
<accession>A0A397VEY1</accession>
<dbReference type="AlphaFoldDB" id="A0A397VEY1"/>
<evidence type="ECO:0000259" key="1">
    <source>
        <dbReference type="PROSITE" id="PS50097"/>
    </source>
</evidence>
<dbReference type="InterPro" id="IPR011333">
    <property type="entry name" value="SKP1/BTB/POZ_sf"/>
</dbReference>
<evidence type="ECO:0000313" key="3">
    <source>
        <dbReference type="Proteomes" id="UP000266673"/>
    </source>
</evidence>
<name>A0A397VEY1_9GLOM</name>
<dbReference type="Pfam" id="PF07707">
    <property type="entry name" value="BACK"/>
    <property type="match status" value="1"/>
</dbReference>
<dbReference type="PANTHER" id="PTHR46306">
    <property type="entry name" value="BTB/POZ DOMAIN-CONTAINING PROTEIN 9"/>
    <property type="match status" value="1"/>
</dbReference>
<keyword evidence="3" id="KW-1185">Reference proteome</keyword>
<reference evidence="2 3" key="1">
    <citation type="submission" date="2018-06" db="EMBL/GenBank/DDBJ databases">
        <title>Comparative genomics reveals the genomic features of Rhizophagus irregularis, R. cerebriforme, R. diaphanum and Gigaspora rosea, and their symbiotic lifestyle signature.</title>
        <authorList>
            <person name="Morin E."/>
            <person name="San Clemente H."/>
            <person name="Chen E.C.H."/>
            <person name="De La Providencia I."/>
            <person name="Hainaut M."/>
            <person name="Kuo A."/>
            <person name="Kohler A."/>
            <person name="Murat C."/>
            <person name="Tang N."/>
            <person name="Roy S."/>
            <person name="Loubradou J."/>
            <person name="Henrissat B."/>
            <person name="Grigoriev I.V."/>
            <person name="Corradi N."/>
            <person name="Roux C."/>
            <person name="Martin F.M."/>
        </authorList>
    </citation>
    <scope>NUCLEOTIDE SEQUENCE [LARGE SCALE GENOMIC DNA]</scope>
    <source>
        <strain evidence="2 3">DAOM 194757</strain>
    </source>
</reference>
<dbReference type="Proteomes" id="UP000266673">
    <property type="component" value="Unassembled WGS sequence"/>
</dbReference>
<protein>
    <recommendedName>
        <fullName evidence="1">BTB domain-containing protein</fullName>
    </recommendedName>
</protein>
<dbReference type="OrthoDB" id="6359816at2759"/>
<feature type="domain" description="BTB" evidence="1">
    <location>
        <begin position="54"/>
        <end position="126"/>
    </location>
</feature>
<proteinExistence type="predicted"/>
<dbReference type="EMBL" id="QKWP01000448">
    <property type="protein sequence ID" value="RIB19877.1"/>
    <property type="molecule type" value="Genomic_DNA"/>
</dbReference>
<organism evidence="2 3">
    <name type="scientific">Gigaspora rosea</name>
    <dbReference type="NCBI Taxonomy" id="44941"/>
    <lineage>
        <taxon>Eukaryota</taxon>
        <taxon>Fungi</taxon>
        <taxon>Fungi incertae sedis</taxon>
        <taxon>Mucoromycota</taxon>
        <taxon>Glomeromycotina</taxon>
        <taxon>Glomeromycetes</taxon>
        <taxon>Diversisporales</taxon>
        <taxon>Gigasporaceae</taxon>
        <taxon>Gigaspora</taxon>
    </lineage>
</organism>
<dbReference type="GO" id="GO:0005737">
    <property type="term" value="C:cytoplasm"/>
    <property type="evidence" value="ECO:0007669"/>
    <property type="project" value="TreeGrafter"/>
</dbReference>
<dbReference type="SUPFAM" id="SSF54695">
    <property type="entry name" value="POZ domain"/>
    <property type="match status" value="1"/>
</dbReference>
<dbReference type="Pfam" id="PF00651">
    <property type="entry name" value="BTB"/>
    <property type="match status" value="1"/>
</dbReference>
<dbReference type="InterPro" id="IPR000210">
    <property type="entry name" value="BTB/POZ_dom"/>
</dbReference>
<dbReference type="InterPro" id="IPR052407">
    <property type="entry name" value="BTB_POZ_domain_cont_9"/>
</dbReference>
<evidence type="ECO:0000313" key="2">
    <source>
        <dbReference type="EMBL" id="RIB19877.1"/>
    </source>
</evidence>
<gene>
    <name evidence="2" type="ORF">C2G38_2180695</name>
</gene>
<dbReference type="InterPro" id="IPR011705">
    <property type="entry name" value="BACK"/>
</dbReference>
<dbReference type="PROSITE" id="PS50097">
    <property type="entry name" value="BTB"/>
    <property type="match status" value="1"/>
</dbReference>
<dbReference type="PANTHER" id="PTHR46306:SF1">
    <property type="entry name" value="BTB_POZ DOMAIN-CONTAINING PROTEIN 9"/>
    <property type="match status" value="1"/>
</dbReference>
<dbReference type="Gene3D" id="3.30.710.10">
    <property type="entry name" value="Potassium Channel Kv1.1, Chain A"/>
    <property type="match status" value="1"/>
</dbReference>
<sequence>MSGRGSINNGNKRRLTCYKKFFNEALVFISYILIRRNSFIHLQRELVCFEVTKKIVILKVGESSNTKIFQAHSAILRYRFLYFRKKLETINKDENNIKPIILKHISIQQFEVIIKYIYGGMILLEDYEVSFIFKLMFFAHEFFLSLDSADFTSLQENALISLLKRDDLQMEEGKILNYVIKWGIAQNQGFPSDPEDWTPENFQALKKTTLQNCLPLIRYFQICEPFSTIINEEHIAEIASWVDEKTITYSTKNNPYEFRLLHRGIKDTDEILGGYNPIGWEKPISYKFIICDKTVGTTFYDDLFCFDRCNRSWCRHESYEKPIRNVPVNPLNRSYFSLEDYEIFQVNKKHVD</sequence>